<dbReference type="AlphaFoldDB" id="A0A6N9U3R4"/>
<organism evidence="1 2">
    <name type="scientific">Streptomyces halstedii</name>
    <dbReference type="NCBI Taxonomy" id="1944"/>
    <lineage>
        <taxon>Bacteria</taxon>
        <taxon>Bacillati</taxon>
        <taxon>Actinomycetota</taxon>
        <taxon>Actinomycetes</taxon>
        <taxon>Kitasatosporales</taxon>
        <taxon>Streptomycetaceae</taxon>
        <taxon>Streptomyces</taxon>
    </lineage>
</organism>
<evidence type="ECO:0000313" key="2">
    <source>
        <dbReference type="Proteomes" id="UP000471293"/>
    </source>
</evidence>
<gene>
    <name evidence="1" type="ORF">G3I29_17625</name>
</gene>
<dbReference type="GO" id="GO:0016810">
    <property type="term" value="F:hydrolase activity, acting on carbon-nitrogen (but not peptide) bonds"/>
    <property type="evidence" value="ECO:0007669"/>
    <property type="project" value="InterPro"/>
</dbReference>
<sequence length="87" mass="8785">GHAALGRPDAGRLEPGAAADLTTIALDSVRTAGPVPRMAAQVAVFAASAADVRHTVVAGRHIVRDGEHTRIPDVPRALASAVAAVYG</sequence>
<proteinExistence type="predicted"/>
<comment type="caution">
    <text evidence="1">The sequence shown here is derived from an EMBL/GenBank/DDBJ whole genome shotgun (WGS) entry which is preliminary data.</text>
</comment>
<accession>A0A6N9U3R4</accession>
<dbReference type="Proteomes" id="UP000471293">
    <property type="component" value="Unassembled WGS sequence"/>
</dbReference>
<dbReference type="InterPro" id="IPR011059">
    <property type="entry name" value="Metal-dep_hydrolase_composite"/>
</dbReference>
<dbReference type="SUPFAM" id="SSF51338">
    <property type="entry name" value="Composite domain of metallo-dependent hydrolases"/>
    <property type="match status" value="1"/>
</dbReference>
<name>A0A6N9U3R4_STRHA</name>
<dbReference type="Gene3D" id="3.20.20.140">
    <property type="entry name" value="Metal-dependent hydrolases"/>
    <property type="match status" value="1"/>
</dbReference>
<reference evidence="1 2" key="1">
    <citation type="submission" date="2020-01" db="EMBL/GenBank/DDBJ databases">
        <title>Insect and environment-associated Actinomycetes.</title>
        <authorList>
            <person name="Currrie C."/>
            <person name="Chevrette M."/>
            <person name="Carlson C."/>
            <person name="Stubbendieck R."/>
            <person name="Wendt-Pienkowski E."/>
        </authorList>
    </citation>
    <scope>NUCLEOTIDE SEQUENCE [LARGE SCALE GENOMIC DNA]</scope>
    <source>
        <strain evidence="1 2">SID11342</strain>
    </source>
</reference>
<evidence type="ECO:0000313" key="1">
    <source>
        <dbReference type="EMBL" id="NEA17299.1"/>
    </source>
</evidence>
<dbReference type="Gene3D" id="2.30.40.10">
    <property type="entry name" value="Urease, subunit C, domain 1"/>
    <property type="match status" value="1"/>
</dbReference>
<feature type="non-terminal residue" evidence="1">
    <location>
        <position position="1"/>
    </location>
</feature>
<dbReference type="EMBL" id="JAAGLQ010000361">
    <property type="protein sequence ID" value="NEA17299.1"/>
    <property type="molecule type" value="Genomic_DNA"/>
</dbReference>
<protein>
    <submittedName>
        <fullName evidence="1">Formimidoylglutamate deiminase</fullName>
    </submittedName>
</protein>